<dbReference type="SUPFAM" id="SSF50182">
    <property type="entry name" value="Sm-like ribonucleoproteins"/>
    <property type="match status" value="1"/>
</dbReference>
<evidence type="ECO:0000256" key="2">
    <source>
        <dbReference type="ARBA" id="ARBA00022692"/>
    </source>
</evidence>
<dbReference type="AlphaFoldDB" id="A0A645IP69"/>
<keyword evidence="4" id="KW-0472">Membrane</keyword>
<proteinExistence type="predicted"/>
<gene>
    <name evidence="6" type="ORF">SDC9_200563</name>
</gene>
<dbReference type="Pfam" id="PF00924">
    <property type="entry name" value="MS_channel_2nd"/>
    <property type="match status" value="1"/>
</dbReference>
<dbReference type="EMBL" id="VSSQ01119451">
    <property type="protein sequence ID" value="MPN52900.1"/>
    <property type="molecule type" value="Genomic_DNA"/>
</dbReference>
<dbReference type="Gene3D" id="2.30.30.60">
    <property type="match status" value="1"/>
</dbReference>
<dbReference type="PANTHER" id="PTHR30566:SF5">
    <property type="entry name" value="MECHANOSENSITIVE ION CHANNEL PROTEIN 1, MITOCHONDRIAL-RELATED"/>
    <property type="match status" value="1"/>
</dbReference>
<dbReference type="InterPro" id="IPR006685">
    <property type="entry name" value="MscS_channel_2nd"/>
</dbReference>
<evidence type="ECO:0000256" key="1">
    <source>
        <dbReference type="ARBA" id="ARBA00004370"/>
    </source>
</evidence>
<dbReference type="GO" id="GO:0016020">
    <property type="term" value="C:membrane"/>
    <property type="evidence" value="ECO:0007669"/>
    <property type="project" value="UniProtKB-SubCell"/>
</dbReference>
<dbReference type="GO" id="GO:0055085">
    <property type="term" value="P:transmembrane transport"/>
    <property type="evidence" value="ECO:0007669"/>
    <property type="project" value="InterPro"/>
</dbReference>
<dbReference type="PANTHER" id="PTHR30566">
    <property type="entry name" value="YNAI-RELATED MECHANOSENSITIVE ION CHANNEL"/>
    <property type="match status" value="1"/>
</dbReference>
<keyword evidence="2" id="KW-0812">Transmembrane</keyword>
<name>A0A645IP69_9ZZZZ</name>
<keyword evidence="3" id="KW-1133">Transmembrane helix</keyword>
<evidence type="ECO:0000313" key="6">
    <source>
        <dbReference type="EMBL" id="MPN52900.1"/>
    </source>
</evidence>
<evidence type="ECO:0000259" key="5">
    <source>
        <dbReference type="Pfam" id="PF00924"/>
    </source>
</evidence>
<dbReference type="InterPro" id="IPR023408">
    <property type="entry name" value="MscS_beta-dom_sf"/>
</dbReference>
<feature type="domain" description="Mechanosensitive ion channel MscS" evidence="5">
    <location>
        <begin position="24"/>
        <end position="100"/>
    </location>
</feature>
<sequence length="111" mass="12387">MSVPMNILTFLGVFSAGLAFAFRDVVAIFLGWLIINTKKPFQIGDIIKLGKALGDMLAVDLFYTTIIEVVENNNKTNGLSTGRITYIPNIKVLTEELINETNSFPFTWNEL</sequence>
<reference evidence="6" key="1">
    <citation type="submission" date="2019-08" db="EMBL/GenBank/DDBJ databases">
        <authorList>
            <person name="Kucharzyk K."/>
            <person name="Murdoch R.W."/>
            <person name="Higgins S."/>
            <person name="Loffler F."/>
        </authorList>
    </citation>
    <scope>NUCLEOTIDE SEQUENCE</scope>
</reference>
<comment type="caution">
    <text evidence="6">The sequence shown here is derived from an EMBL/GenBank/DDBJ whole genome shotgun (WGS) entry which is preliminary data.</text>
</comment>
<evidence type="ECO:0000256" key="4">
    <source>
        <dbReference type="ARBA" id="ARBA00023136"/>
    </source>
</evidence>
<evidence type="ECO:0000256" key="3">
    <source>
        <dbReference type="ARBA" id="ARBA00022989"/>
    </source>
</evidence>
<protein>
    <recommendedName>
        <fullName evidence="5">Mechanosensitive ion channel MscS domain-containing protein</fullName>
    </recommendedName>
</protein>
<comment type="subcellular location">
    <subcellularLocation>
        <location evidence="1">Membrane</location>
    </subcellularLocation>
</comment>
<organism evidence="6">
    <name type="scientific">bioreactor metagenome</name>
    <dbReference type="NCBI Taxonomy" id="1076179"/>
    <lineage>
        <taxon>unclassified sequences</taxon>
        <taxon>metagenomes</taxon>
        <taxon>ecological metagenomes</taxon>
    </lineage>
</organism>
<accession>A0A645IP69</accession>
<dbReference type="InterPro" id="IPR010920">
    <property type="entry name" value="LSM_dom_sf"/>
</dbReference>